<evidence type="ECO:0000256" key="8">
    <source>
        <dbReference type="SAM" id="Coils"/>
    </source>
</evidence>
<keyword evidence="2 7" id="KW-0699">rRNA-binding</keyword>
<dbReference type="NCBIfam" id="TIGR00158">
    <property type="entry name" value="L9"/>
    <property type="match status" value="1"/>
</dbReference>
<dbReference type="PANTHER" id="PTHR21368">
    <property type="entry name" value="50S RIBOSOMAL PROTEIN L9"/>
    <property type="match status" value="1"/>
</dbReference>
<keyword evidence="8" id="KW-0175">Coiled coil</keyword>
<evidence type="ECO:0000256" key="6">
    <source>
        <dbReference type="ARBA" id="ARBA00035292"/>
    </source>
</evidence>
<dbReference type="InterPro" id="IPR020069">
    <property type="entry name" value="Ribosomal_bL9_C"/>
</dbReference>
<organism evidence="10 11">
    <name type="scientific">Candidatus Electronema aureum</name>
    <dbReference type="NCBI Taxonomy" id="2005002"/>
    <lineage>
        <taxon>Bacteria</taxon>
        <taxon>Pseudomonadati</taxon>
        <taxon>Thermodesulfobacteriota</taxon>
        <taxon>Desulfobulbia</taxon>
        <taxon>Desulfobulbales</taxon>
        <taxon>Desulfobulbaceae</taxon>
        <taxon>Candidatus Electronema</taxon>
    </lineage>
</organism>
<feature type="domain" description="Ribosomal protein L9" evidence="9">
    <location>
        <begin position="13"/>
        <end position="40"/>
    </location>
</feature>
<keyword evidence="5 7" id="KW-0687">Ribonucleoprotein</keyword>
<dbReference type="Pfam" id="PF01281">
    <property type="entry name" value="Ribosomal_L9_N"/>
    <property type="match status" value="1"/>
</dbReference>
<dbReference type="GO" id="GO:0006412">
    <property type="term" value="P:translation"/>
    <property type="evidence" value="ECO:0007669"/>
    <property type="project" value="UniProtKB-UniRule"/>
</dbReference>
<dbReference type="EMBL" id="NQJD01000014">
    <property type="protein sequence ID" value="TAA74944.1"/>
    <property type="molecule type" value="Genomic_DNA"/>
</dbReference>
<dbReference type="GO" id="GO:0003735">
    <property type="term" value="F:structural constituent of ribosome"/>
    <property type="evidence" value="ECO:0007669"/>
    <property type="project" value="InterPro"/>
</dbReference>
<dbReference type="SUPFAM" id="SSF55658">
    <property type="entry name" value="L9 N-domain-like"/>
    <property type="match status" value="1"/>
</dbReference>
<dbReference type="InterPro" id="IPR020594">
    <property type="entry name" value="Ribosomal_bL9_bac/chp"/>
</dbReference>
<evidence type="ECO:0000313" key="10">
    <source>
        <dbReference type="EMBL" id="TAA74944.1"/>
    </source>
</evidence>
<evidence type="ECO:0000256" key="1">
    <source>
        <dbReference type="ARBA" id="ARBA00010605"/>
    </source>
</evidence>
<dbReference type="InterPro" id="IPR036935">
    <property type="entry name" value="Ribosomal_bL9_N_sf"/>
</dbReference>
<sequence>MEIILKRTIDTLGREGEVVNVKPGYARNFLIPQDLAAVVNKASLARLQKEQAAIAKRLAEEKKNAEALAAQLENLTVVLARKTGNEGRLFGSVTNADIADQLAQLGVTLDRKAIMLKEPIKSVSETRVTVKVGYQMTSEITVQVVQEIAAETV</sequence>
<evidence type="ECO:0000313" key="11">
    <source>
        <dbReference type="Proteomes" id="UP000316238"/>
    </source>
</evidence>
<evidence type="ECO:0000259" key="9">
    <source>
        <dbReference type="PROSITE" id="PS00651"/>
    </source>
</evidence>
<reference evidence="10" key="1">
    <citation type="submission" date="2017-07" db="EMBL/GenBank/DDBJ databases">
        <title>The cable genome - Insights into the physiology and evolution of filamentous bacteria capable of sulfide oxidation via long distance electron transfer.</title>
        <authorList>
            <person name="Thorup C."/>
            <person name="Bjerg J.T."/>
            <person name="Schreiber L."/>
            <person name="Nielsen L.P."/>
            <person name="Kjeldsen K.U."/>
            <person name="Boesen T."/>
            <person name="Boggild A."/>
            <person name="Meysman F."/>
            <person name="Geelhoed J."/>
            <person name="Schramm A."/>
        </authorList>
    </citation>
    <scope>NUCLEOTIDE SEQUENCE [LARGE SCALE GENOMIC DNA]</scope>
    <source>
        <strain evidence="10">GS</strain>
    </source>
</reference>
<proteinExistence type="inferred from homology"/>
<dbReference type="SUPFAM" id="SSF55653">
    <property type="entry name" value="Ribosomal protein L9 C-domain"/>
    <property type="match status" value="1"/>
</dbReference>
<dbReference type="GO" id="GO:0019843">
    <property type="term" value="F:rRNA binding"/>
    <property type="evidence" value="ECO:0007669"/>
    <property type="project" value="UniProtKB-UniRule"/>
</dbReference>
<dbReference type="PROSITE" id="PS00651">
    <property type="entry name" value="RIBOSOMAL_L9"/>
    <property type="match status" value="1"/>
</dbReference>
<protein>
    <recommendedName>
        <fullName evidence="6 7">Large ribosomal subunit protein bL9</fullName>
    </recommendedName>
</protein>
<dbReference type="Gene3D" id="3.40.5.10">
    <property type="entry name" value="Ribosomal protein L9, N-terminal domain"/>
    <property type="match status" value="1"/>
</dbReference>
<gene>
    <name evidence="7" type="primary">rplI</name>
    <name evidence="10" type="ORF">CDV28_11429</name>
</gene>
<dbReference type="InterPro" id="IPR036791">
    <property type="entry name" value="Ribosomal_bL9_C_sf"/>
</dbReference>
<name>A0A521G1N9_9BACT</name>
<dbReference type="GO" id="GO:0005840">
    <property type="term" value="C:ribosome"/>
    <property type="evidence" value="ECO:0007669"/>
    <property type="project" value="UniProtKB-KW"/>
</dbReference>
<comment type="caution">
    <text evidence="10">The sequence shown here is derived from an EMBL/GenBank/DDBJ whole genome shotgun (WGS) entry which is preliminary data.</text>
</comment>
<dbReference type="InterPro" id="IPR000244">
    <property type="entry name" value="Ribosomal_bL9"/>
</dbReference>
<keyword evidence="3 7" id="KW-0694">RNA-binding</keyword>
<evidence type="ECO:0000256" key="5">
    <source>
        <dbReference type="ARBA" id="ARBA00023274"/>
    </source>
</evidence>
<dbReference type="GO" id="GO:1990904">
    <property type="term" value="C:ribonucleoprotein complex"/>
    <property type="evidence" value="ECO:0007669"/>
    <property type="project" value="UniProtKB-KW"/>
</dbReference>
<evidence type="ECO:0000256" key="3">
    <source>
        <dbReference type="ARBA" id="ARBA00022884"/>
    </source>
</evidence>
<dbReference type="InterPro" id="IPR009027">
    <property type="entry name" value="Ribosomal_bL9/RNase_H1_N"/>
</dbReference>
<feature type="coiled-coil region" evidence="8">
    <location>
        <begin position="44"/>
        <end position="78"/>
    </location>
</feature>
<evidence type="ECO:0000256" key="2">
    <source>
        <dbReference type="ARBA" id="ARBA00022730"/>
    </source>
</evidence>
<comment type="function">
    <text evidence="7">Binds to the 23S rRNA.</text>
</comment>
<dbReference type="Proteomes" id="UP000316238">
    <property type="component" value="Unassembled WGS sequence"/>
</dbReference>
<dbReference type="InterPro" id="IPR020070">
    <property type="entry name" value="Ribosomal_bL9_N"/>
</dbReference>
<evidence type="ECO:0000256" key="4">
    <source>
        <dbReference type="ARBA" id="ARBA00022980"/>
    </source>
</evidence>
<keyword evidence="11" id="KW-1185">Reference proteome</keyword>
<dbReference type="AlphaFoldDB" id="A0A521G1N9"/>
<dbReference type="Gene3D" id="3.10.430.100">
    <property type="entry name" value="Ribosomal protein L9, C-terminal domain"/>
    <property type="match status" value="1"/>
</dbReference>
<accession>A0A521G1N9</accession>
<keyword evidence="4 7" id="KW-0689">Ribosomal protein</keyword>
<comment type="similarity">
    <text evidence="1 7">Belongs to the bacterial ribosomal protein bL9 family.</text>
</comment>
<evidence type="ECO:0000256" key="7">
    <source>
        <dbReference type="HAMAP-Rule" id="MF_00503"/>
    </source>
</evidence>
<dbReference type="Pfam" id="PF03948">
    <property type="entry name" value="Ribosomal_L9_C"/>
    <property type="match status" value="1"/>
</dbReference>
<dbReference type="HAMAP" id="MF_00503">
    <property type="entry name" value="Ribosomal_bL9"/>
    <property type="match status" value="1"/>
</dbReference>